<evidence type="ECO:0000313" key="2">
    <source>
        <dbReference type="Proteomes" id="UP000027318"/>
    </source>
</evidence>
<dbReference type="STRING" id="267850.ADINL_0802"/>
<reference evidence="1 2" key="1">
    <citation type="journal article" date="2005" name="Int. J. Syst. Evol. Microbiol.">
        <title>Nitrincola lacisaponensis gen. nov., sp. nov., a novel alkaliphilic bacterium isolated from an alkaline, saline lake.</title>
        <authorList>
            <person name="Dimitriu P.A."/>
            <person name="Shukla S.K."/>
            <person name="Conradt J."/>
            <person name="Marquez M.C."/>
            <person name="Ventosa A."/>
            <person name="Maglia A."/>
            <person name="Peyton B.M."/>
            <person name="Pinkart H.C."/>
            <person name="Mormile M.R."/>
        </authorList>
    </citation>
    <scope>NUCLEOTIDE SEQUENCE [LARGE SCALE GENOMIC DNA]</scope>
    <source>
        <strain evidence="1 2">4CA</strain>
    </source>
</reference>
<dbReference type="AlphaFoldDB" id="A0A063Y4Y5"/>
<protein>
    <submittedName>
        <fullName evidence="1">Uncharacterized protein</fullName>
    </submittedName>
</protein>
<comment type="caution">
    <text evidence="1">The sequence shown here is derived from an EMBL/GenBank/DDBJ whole genome shotgun (WGS) entry which is preliminary data.</text>
</comment>
<evidence type="ECO:0000313" key="1">
    <source>
        <dbReference type="EMBL" id="KDE40210.1"/>
    </source>
</evidence>
<gene>
    <name evidence="1" type="ORF">ADINL_0802</name>
</gene>
<accession>A0A063Y4Y5</accession>
<keyword evidence="2" id="KW-1185">Reference proteome</keyword>
<organism evidence="1 2">
    <name type="scientific">Nitrincola lacisaponensis</name>
    <dbReference type="NCBI Taxonomy" id="267850"/>
    <lineage>
        <taxon>Bacteria</taxon>
        <taxon>Pseudomonadati</taxon>
        <taxon>Pseudomonadota</taxon>
        <taxon>Gammaproteobacteria</taxon>
        <taxon>Oceanospirillales</taxon>
        <taxon>Oceanospirillaceae</taxon>
        <taxon>Nitrincola</taxon>
    </lineage>
</organism>
<sequence length="37" mass="4266">MHLVGSIWVLLHRNGAFGIQRRLRTCTVMRVIALYLA</sequence>
<dbReference type="Proteomes" id="UP000027318">
    <property type="component" value="Unassembled WGS sequence"/>
</dbReference>
<name>A0A063Y4Y5_9GAMM</name>
<dbReference type="EMBL" id="JMSZ01000016">
    <property type="protein sequence ID" value="KDE40210.1"/>
    <property type="molecule type" value="Genomic_DNA"/>
</dbReference>
<proteinExistence type="predicted"/>